<keyword evidence="2" id="KW-0812">Transmembrane</keyword>
<feature type="transmembrane region" description="Helical" evidence="2">
    <location>
        <begin position="227"/>
        <end position="252"/>
    </location>
</feature>
<reference evidence="3 4" key="1">
    <citation type="journal article" date="2018" name="Mol. Biol. Evol.">
        <title>Broad Genomic Sampling Reveals a Smut Pathogenic Ancestry of the Fungal Clade Ustilaginomycotina.</title>
        <authorList>
            <person name="Kijpornyongpan T."/>
            <person name="Mondo S.J."/>
            <person name="Barry K."/>
            <person name="Sandor L."/>
            <person name="Lee J."/>
            <person name="Lipzen A."/>
            <person name="Pangilinan J."/>
            <person name="LaButti K."/>
            <person name="Hainaut M."/>
            <person name="Henrissat B."/>
            <person name="Grigoriev I.V."/>
            <person name="Spatafora J.W."/>
            <person name="Aime M.C."/>
        </authorList>
    </citation>
    <scope>NUCLEOTIDE SEQUENCE [LARGE SCALE GENOMIC DNA]</scope>
    <source>
        <strain evidence="3 4">MCA 4186</strain>
    </source>
</reference>
<feature type="region of interest" description="Disordered" evidence="1">
    <location>
        <begin position="97"/>
        <end position="134"/>
    </location>
</feature>
<keyword evidence="4" id="KW-1185">Reference proteome</keyword>
<keyword evidence="2" id="KW-0472">Membrane</keyword>
<dbReference type="Proteomes" id="UP000245946">
    <property type="component" value="Unassembled WGS sequence"/>
</dbReference>
<evidence type="ECO:0000313" key="3">
    <source>
        <dbReference type="EMBL" id="PWN94888.1"/>
    </source>
</evidence>
<dbReference type="OrthoDB" id="3366821at2759"/>
<gene>
    <name evidence="3" type="ORF">FA09DRAFT_332550</name>
</gene>
<feature type="transmembrane region" description="Helical" evidence="2">
    <location>
        <begin position="353"/>
        <end position="378"/>
    </location>
</feature>
<feature type="compositionally biased region" description="Low complexity" evidence="1">
    <location>
        <begin position="23"/>
        <end position="40"/>
    </location>
</feature>
<evidence type="ECO:0000256" key="2">
    <source>
        <dbReference type="SAM" id="Phobius"/>
    </source>
</evidence>
<dbReference type="AlphaFoldDB" id="A0A316Z1P6"/>
<evidence type="ECO:0000313" key="4">
    <source>
        <dbReference type="Proteomes" id="UP000245946"/>
    </source>
</evidence>
<dbReference type="GeneID" id="37271043"/>
<sequence length="424" mass="43119">MPSSSSSSSSAPHARPAPRLGQSSRAASVSSGSRSTRSAAAVAAVGVASMRDVASLHAAAASGAPITAPALPRGSGAEPAYYLAPPGYARAARLPGSAGEAGGVPAHRFSDSKSATPGAVDDDEAPSVPAATLNAGGYWPPQSYGGPGSWRKKGDGNWEWIEAVGEMIEETIVPTLRHNDWSLPQAKQILSSWATLATLLAGTQTSLLNYTSERNASSPTGGLVLGLLYGGIVLEIWGAILAISLIIASITLQAPEAPNRINGAPGTDGGAALGPLGVPRYASVHADGSSVLLAQPSSSSASTGLSSTALAVLDRMTYACGVIVPLGGLLEFVAFTLFAFGQLHVSPTAWHGAVGLAAALAFCVGTTLVAMFGGCVSARRRARKLQRQHMKTPATTMRRHRCEAGTAEDEEKLLEHGAASVVVG</sequence>
<organism evidence="3 4">
    <name type="scientific">Tilletiopsis washingtonensis</name>
    <dbReference type="NCBI Taxonomy" id="58919"/>
    <lineage>
        <taxon>Eukaryota</taxon>
        <taxon>Fungi</taxon>
        <taxon>Dikarya</taxon>
        <taxon>Basidiomycota</taxon>
        <taxon>Ustilaginomycotina</taxon>
        <taxon>Exobasidiomycetes</taxon>
        <taxon>Entylomatales</taxon>
        <taxon>Entylomatales incertae sedis</taxon>
        <taxon>Tilletiopsis</taxon>
    </lineage>
</organism>
<keyword evidence="2" id="KW-1133">Transmembrane helix</keyword>
<feature type="transmembrane region" description="Helical" evidence="2">
    <location>
        <begin position="318"/>
        <end position="341"/>
    </location>
</feature>
<evidence type="ECO:0000256" key="1">
    <source>
        <dbReference type="SAM" id="MobiDB-lite"/>
    </source>
</evidence>
<accession>A0A316Z1P6</accession>
<proteinExistence type="predicted"/>
<protein>
    <submittedName>
        <fullName evidence="3">Uncharacterized protein</fullName>
    </submittedName>
</protein>
<dbReference type="EMBL" id="KZ819308">
    <property type="protein sequence ID" value="PWN94888.1"/>
    <property type="molecule type" value="Genomic_DNA"/>
</dbReference>
<feature type="region of interest" description="Disordered" evidence="1">
    <location>
        <begin position="1"/>
        <end position="40"/>
    </location>
</feature>
<feature type="compositionally biased region" description="Low complexity" evidence="1">
    <location>
        <begin position="1"/>
        <end position="10"/>
    </location>
</feature>
<dbReference type="RefSeq" id="XP_025595167.1">
    <property type="nucleotide sequence ID" value="XM_025743499.1"/>
</dbReference>
<name>A0A316Z1P6_9BASI</name>